<evidence type="ECO:0000256" key="2">
    <source>
        <dbReference type="SAM" id="Phobius"/>
    </source>
</evidence>
<evidence type="ECO:0000256" key="1">
    <source>
        <dbReference type="SAM" id="MobiDB-lite"/>
    </source>
</evidence>
<organism evidence="3 4">
    <name type="scientific">Bifidobacterium boum</name>
    <dbReference type="NCBI Taxonomy" id="78343"/>
    <lineage>
        <taxon>Bacteria</taxon>
        <taxon>Bacillati</taxon>
        <taxon>Actinomycetota</taxon>
        <taxon>Actinomycetes</taxon>
        <taxon>Bifidobacteriales</taxon>
        <taxon>Bifidobacteriaceae</taxon>
        <taxon>Bifidobacterium</taxon>
    </lineage>
</organism>
<keyword evidence="2" id="KW-0472">Membrane</keyword>
<protein>
    <submittedName>
        <fullName evidence="3">Uncharacterized protein</fullName>
    </submittedName>
</protein>
<comment type="caution">
    <text evidence="3">The sequence shown here is derived from an EMBL/GenBank/DDBJ whole genome shotgun (WGS) entry which is preliminary data.</text>
</comment>
<evidence type="ECO:0000313" key="4">
    <source>
        <dbReference type="Proteomes" id="UP000029093"/>
    </source>
</evidence>
<dbReference type="OrthoDB" id="3233502at2"/>
<sequence>MTRSEASLATRTAGDYRDNHGMFTATITDDYRNNRSTEWGSKMDDKHSNNRNRAIRAALAAVVVAAMIIAATVALTGLIGGYDERGGQSALVSKEQISSEARSSASTSPSASASGAPEGDTGGKRTSAPELPASYTRQIEESLDAGKLRIENGDGGSAGAELVTQFGPSPSYSTGTYGLRQPNVAHNVENFQIEAGTYQLTVYCIGTGNLTVDYEIGSTTKRGTIRCDDKQVQRTTLSIGSDGNDTARIVTITPSYGTACVFAYQILRFPR</sequence>
<gene>
    <name evidence="3" type="ORF">BBOU_1007</name>
</gene>
<evidence type="ECO:0000313" key="3">
    <source>
        <dbReference type="EMBL" id="KFI47036.1"/>
    </source>
</evidence>
<keyword evidence="4" id="KW-1185">Reference proteome</keyword>
<keyword evidence="2" id="KW-1133">Transmembrane helix</keyword>
<feature type="compositionally biased region" description="Low complexity" evidence="1">
    <location>
        <begin position="98"/>
        <end position="116"/>
    </location>
</feature>
<dbReference type="AlphaFoldDB" id="A0A086ZKI6"/>
<feature type="region of interest" description="Disordered" evidence="1">
    <location>
        <begin position="93"/>
        <end position="134"/>
    </location>
</feature>
<name>A0A086ZKI6_9BIFI</name>
<dbReference type="Proteomes" id="UP000029093">
    <property type="component" value="Unassembled WGS sequence"/>
</dbReference>
<keyword evidence="2" id="KW-0812">Transmembrane</keyword>
<reference evidence="3 4" key="1">
    <citation type="submission" date="2014-03" db="EMBL/GenBank/DDBJ databases">
        <title>Genomics of Bifidobacteria.</title>
        <authorList>
            <person name="Ventura M."/>
            <person name="Milani C."/>
            <person name="Lugli G.A."/>
        </authorList>
    </citation>
    <scope>NUCLEOTIDE SEQUENCE [LARGE SCALE GENOMIC DNA]</scope>
    <source>
        <strain evidence="3 4">LMG 10736</strain>
    </source>
</reference>
<feature type="transmembrane region" description="Helical" evidence="2">
    <location>
        <begin position="57"/>
        <end position="82"/>
    </location>
</feature>
<accession>A0A086ZKI6</accession>
<proteinExistence type="predicted"/>
<dbReference type="EMBL" id="JGYQ01000015">
    <property type="protein sequence ID" value="KFI47036.1"/>
    <property type="molecule type" value="Genomic_DNA"/>
</dbReference>